<organism evidence="13 14">
    <name type="scientific">Paragonimus skrjabini miyazakii</name>
    <dbReference type="NCBI Taxonomy" id="59628"/>
    <lineage>
        <taxon>Eukaryota</taxon>
        <taxon>Metazoa</taxon>
        <taxon>Spiralia</taxon>
        <taxon>Lophotrochozoa</taxon>
        <taxon>Platyhelminthes</taxon>
        <taxon>Trematoda</taxon>
        <taxon>Digenea</taxon>
        <taxon>Plagiorchiida</taxon>
        <taxon>Troglotremata</taxon>
        <taxon>Troglotrematidae</taxon>
        <taxon>Paragonimus</taxon>
    </lineage>
</organism>
<comment type="subcellular location">
    <subcellularLocation>
        <location evidence="1">Endoplasmic reticulum membrane</location>
        <topology evidence="1">Multi-pass membrane protein</topology>
    </subcellularLocation>
</comment>
<dbReference type="Gene3D" id="1.20.144.10">
    <property type="entry name" value="Phosphatidic acid phosphatase type 2/haloperoxidase"/>
    <property type="match status" value="1"/>
</dbReference>
<sequence length="375" mass="41109">MEALHVYGVEFIRWLQQFKCLESFMINTSHLGSPLTAYAFIFPMAYYVNPLLGLLTILCTSFSEWLSGILKWVLHGHRPYWWVGLHAERTKTDVLKLEQFPSTCETGPGSPSGHCMITLAGMVPLVLYLQLCLPNFYREMMLSLFGCFILALGLSRCYLAAHFPHQVAAGILSGVLLGYLFTHLSSVLHLASVPHRGTTLTRTGLAWLEHWLKHPAALAWIGFGSLAVAWLFSWCLQALLGVDVNWSIALAKVACQRPEWVHLSTSLMVGFARIAGYLSGLALALYLNPPSAQALLSSHIKATTLLWAVLAVVGTKLAESICYQTIHMLLVPWFPGGSATGPGVILLLSSVIQAGVGPIITVWLLPSTLRAVCAK</sequence>
<feature type="domain" description="Phosphatidic acid phosphatase type 2/haloperoxidase" evidence="12">
    <location>
        <begin position="52"/>
        <end position="182"/>
    </location>
</feature>
<proteinExistence type="inferred from homology"/>
<comment type="similarity">
    <text evidence="3">Belongs to the glucose-6-phosphatase family.</text>
</comment>
<keyword evidence="8" id="KW-0256">Endoplasmic reticulum</keyword>
<evidence type="ECO:0000256" key="9">
    <source>
        <dbReference type="ARBA" id="ARBA00022989"/>
    </source>
</evidence>
<evidence type="ECO:0000256" key="5">
    <source>
        <dbReference type="ARBA" id="ARBA00022432"/>
    </source>
</evidence>
<dbReference type="GO" id="GO:0006094">
    <property type="term" value="P:gluconeogenesis"/>
    <property type="evidence" value="ECO:0007669"/>
    <property type="project" value="UniProtKB-KW"/>
</dbReference>
<feature type="transmembrane region" description="Helical" evidence="11">
    <location>
        <begin position="111"/>
        <end position="129"/>
    </location>
</feature>
<keyword evidence="7" id="KW-0378">Hydrolase</keyword>
<evidence type="ECO:0000256" key="10">
    <source>
        <dbReference type="ARBA" id="ARBA00023136"/>
    </source>
</evidence>
<protein>
    <recommendedName>
        <fullName evidence="4">glucose-6-phosphatase</fullName>
        <ecNumber evidence="4">3.1.3.9</ecNumber>
    </recommendedName>
</protein>
<keyword evidence="10 11" id="KW-0472">Membrane</keyword>
<dbReference type="Pfam" id="PF01569">
    <property type="entry name" value="PAP2"/>
    <property type="match status" value="1"/>
</dbReference>
<evidence type="ECO:0000256" key="8">
    <source>
        <dbReference type="ARBA" id="ARBA00022824"/>
    </source>
</evidence>
<evidence type="ECO:0000256" key="7">
    <source>
        <dbReference type="ARBA" id="ARBA00022801"/>
    </source>
</evidence>
<evidence type="ECO:0000313" key="13">
    <source>
        <dbReference type="EMBL" id="KAF7254952.1"/>
    </source>
</evidence>
<feature type="transmembrane region" description="Helical" evidence="11">
    <location>
        <begin position="260"/>
        <end position="285"/>
    </location>
</feature>
<evidence type="ECO:0000313" key="14">
    <source>
        <dbReference type="Proteomes" id="UP000822476"/>
    </source>
</evidence>
<comment type="pathway">
    <text evidence="2">Carbohydrate biosynthesis; gluconeogenesis.</text>
</comment>
<feature type="transmembrane region" description="Helical" evidence="11">
    <location>
        <begin position="217"/>
        <end position="240"/>
    </location>
</feature>
<evidence type="ECO:0000256" key="4">
    <source>
        <dbReference type="ARBA" id="ARBA00012634"/>
    </source>
</evidence>
<feature type="transmembrane region" description="Helical" evidence="11">
    <location>
        <begin position="305"/>
        <end position="326"/>
    </location>
</feature>
<keyword evidence="5" id="KW-0312">Gluconeogenesis</keyword>
<dbReference type="InterPro" id="IPR000326">
    <property type="entry name" value="PAP2/HPO"/>
</dbReference>
<dbReference type="GO" id="GO:0004346">
    <property type="term" value="F:glucose-6-phosphatase activity"/>
    <property type="evidence" value="ECO:0007669"/>
    <property type="project" value="UniProtKB-EC"/>
</dbReference>
<keyword evidence="14" id="KW-1185">Reference proteome</keyword>
<dbReference type="GO" id="GO:0005789">
    <property type="term" value="C:endoplasmic reticulum membrane"/>
    <property type="evidence" value="ECO:0007669"/>
    <property type="project" value="UniProtKB-SubCell"/>
</dbReference>
<evidence type="ECO:0000256" key="2">
    <source>
        <dbReference type="ARBA" id="ARBA00004742"/>
    </source>
</evidence>
<dbReference type="InterPro" id="IPR036938">
    <property type="entry name" value="PAP2/HPO_sf"/>
</dbReference>
<feature type="transmembrane region" description="Helical" evidence="11">
    <location>
        <begin position="167"/>
        <end position="191"/>
    </location>
</feature>
<evidence type="ECO:0000256" key="3">
    <source>
        <dbReference type="ARBA" id="ARBA00009266"/>
    </source>
</evidence>
<feature type="transmembrane region" description="Helical" evidence="11">
    <location>
        <begin position="346"/>
        <end position="365"/>
    </location>
</feature>
<keyword evidence="9 11" id="KW-1133">Transmembrane helix</keyword>
<reference evidence="13" key="1">
    <citation type="submission" date="2019-07" db="EMBL/GenBank/DDBJ databases">
        <title>Annotation for the trematode Paragonimus miyazaki's.</title>
        <authorList>
            <person name="Choi Y.-J."/>
        </authorList>
    </citation>
    <scope>NUCLEOTIDE SEQUENCE</scope>
    <source>
        <strain evidence="13">Japan</strain>
    </source>
</reference>
<evidence type="ECO:0000259" key="12">
    <source>
        <dbReference type="SMART" id="SM00014"/>
    </source>
</evidence>
<name>A0A8S9YJS9_9TREM</name>
<accession>A0A8S9YJS9</accession>
<dbReference type="GO" id="GO:0051156">
    <property type="term" value="P:glucose 6-phosphate metabolic process"/>
    <property type="evidence" value="ECO:0007669"/>
    <property type="project" value="TreeGrafter"/>
</dbReference>
<dbReference type="OrthoDB" id="6416209at2759"/>
<dbReference type="AlphaFoldDB" id="A0A8S9YJS9"/>
<evidence type="ECO:0000256" key="11">
    <source>
        <dbReference type="SAM" id="Phobius"/>
    </source>
</evidence>
<keyword evidence="6 11" id="KW-0812">Transmembrane</keyword>
<feature type="transmembrane region" description="Helical" evidence="11">
    <location>
        <begin position="141"/>
        <end position="161"/>
    </location>
</feature>
<comment type="caution">
    <text evidence="13">The sequence shown here is derived from an EMBL/GenBank/DDBJ whole genome shotgun (WGS) entry which is preliminary data.</text>
</comment>
<evidence type="ECO:0000256" key="6">
    <source>
        <dbReference type="ARBA" id="ARBA00022692"/>
    </source>
</evidence>
<feature type="transmembrane region" description="Helical" evidence="11">
    <location>
        <begin position="35"/>
        <end position="58"/>
    </location>
</feature>
<dbReference type="EC" id="3.1.3.9" evidence="4"/>
<gene>
    <name evidence="13" type="ORF">EG68_08296</name>
</gene>
<dbReference type="SMART" id="SM00014">
    <property type="entry name" value="acidPPc"/>
    <property type="match status" value="1"/>
</dbReference>
<dbReference type="SUPFAM" id="SSF48317">
    <property type="entry name" value="Acid phosphatase/Vanadium-dependent haloperoxidase"/>
    <property type="match status" value="1"/>
</dbReference>
<dbReference type="Proteomes" id="UP000822476">
    <property type="component" value="Unassembled WGS sequence"/>
</dbReference>
<dbReference type="EMBL" id="JTDE01004473">
    <property type="protein sequence ID" value="KAF7254952.1"/>
    <property type="molecule type" value="Genomic_DNA"/>
</dbReference>
<evidence type="ECO:0000256" key="1">
    <source>
        <dbReference type="ARBA" id="ARBA00004477"/>
    </source>
</evidence>
<dbReference type="PANTHER" id="PTHR12591:SF0">
    <property type="entry name" value="FI19814P1"/>
    <property type="match status" value="1"/>
</dbReference>
<dbReference type="PANTHER" id="PTHR12591">
    <property type="entry name" value="GLUCOSE-6-PHOSPHATASE"/>
    <property type="match status" value="1"/>
</dbReference>